<keyword evidence="2" id="KW-1185">Reference proteome</keyword>
<name>L8WM72_THACA</name>
<dbReference type="EMBL" id="AFRT01001858">
    <property type="protein sequence ID" value="ELU39251.1"/>
    <property type="molecule type" value="Genomic_DNA"/>
</dbReference>
<dbReference type="Proteomes" id="UP000011668">
    <property type="component" value="Unassembled WGS sequence"/>
</dbReference>
<dbReference type="HOGENOM" id="CLU_1876843_0_0_1"/>
<sequence length="136" mass="15195">MLAGGRYESASSDSFVRSRWEWLDSRLNNPCIPTDNKHRNRALALGCICFPFGYLGYPPSGARIPSAVLALPLASSQPVTVFWCVFPHLTISVSLCRRSLCVLRAYFNSMTWQPSRLQSGLDKGSCSPNYSLLVRY</sequence>
<comment type="caution">
    <text evidence="1">The sequence shown here is derived from an EMBL/GenBank/DDBJ whole genome shotgun (WGS) entry which is preliminary data.</text>
</comment>
<evidence type="ECO:0000313" key="1">
    <source>
        <dbReference type="EMBL" id="ELU39251.1"/>
    </source>
</evidence>
<accession>L8WM72</accession>
<dbReference type="AlphaFoldDB" id="L8WM72"/>
<organism evidence="1 2">
    <name type="scientific">Thanatephorus cucumeris (strain AG1-IA)</name>
    <name type="common">Rice sheath blight fungus</name>
    <name type="synonym">Rhizoctonia solani</name>
    <dbReference type="NCBI Taxonomy" id="983506"/>
    <lineage>
        <taxon>Eukaryota</taxon>
        <taxon>Fungi</taxon>
        <taxon>Dikarya</taxon>
        <taxon>Basidiomycota</taxon>
        <taxon>Agaricomycotina</taxon>
        <taxon>Agaricomycetes</taxon>
        <taxon>Cantharellales</taxon>
        <taxon>Ceratobasidiaceae</taxon>
        <taxon>Rhizoctonia</taxon>
        <taxon>Rhizoctonia solani AG-1</taxon>
    </lineage>
</organism>
<protein>
    <submittedName>
        <fullName evidence="1">Uncharacterized protein</fullName>
    </submittedName>
</protein>
<proteinExistence type="predicted"/>
<reference evidence="1 2" key="1">
    <citation type="journal article" date="2013" name="Nat. Commun.">
        <title>The evolution and pathogenic mechanisms of the rice sheath blight pathogen.</title>
        <authorList>
            <person name="Zheng A."/>
            <person name="Lin R."/>
            <person name="Xu L."/>
            <person name="Qin P."/>
            <person name="Tang C."/>
            <person name="Ai P."/>
            <person name="Zhang D."/>
            <person name="Liu Y."/>
            <person name="Sun Z."/>
            <person name="Feng H."/>
            <person name="Wang Y."/>
            <person name="Chen Y."/>
            <person name="Liang X."/>
            <person name="Fu R."/>
            <person name="Li Q."/>
            <person name="Zhang J."/>
            <person name="Yu X."/>
            <person name="Xie Z."/>
            <person name="Ding L."/>
            <person name="Guan P."/>
            <person name="Tang J."/>
            <person name="Liang Y."/>
            <person name="Wang S."/>
            <person name="Deng Q."/>
            <person name="Li S."/>
            <person name="Zhu J."/>
            <person name="Wang L."/>
            <person name="Liu H."/>
            <person name="Li P."/>
        </authorList>
    </citation>
    <scope>NUCLEOTIDE SEQUENCE [LARGE SCALE GENOMIC DNA]</scope>
    <source>
        <strain evidence="2">AG-1 IA</strain>
    </source>
</reference>
<gene>
    <name evidence="1" type="ORF">AG1IA_06723</name>
</gene>
<evidence type="ECO:0000313" key="2">
    <source>
        <dbReference type="Proteomes" id="UP000011668"/>
    </source>
</evidence>